<reference evidence="1" key="1">
    <citation type="submission" date="2016-08" db="EMBL/GenBank/DDBJ databases">
        <authorList>
            <person name="Ngugi D.K."/>
            <person name="Miyake S."/>
            <person name="Stingl U."/>
        </authorList>
    </citation>
    <scope>NUCLEOTIDE SEQUENCE</scope>
    <source>
        <strain evidence="1">SCG-D08WGA-EpuloA1</strain>
    </source>
</reference>
<dbReference type="Proteomes" id="UP000188637">
    <property type="component" value="Unassembled WGS sequence"/>
</dbReference>
<name>A0ACC8XD05_9FIRM</name>
<dbReference type="EMBL" id="LJHD01000234">
    <property type="protein sequence ID" value="ONI40570.1"/>
    <property type="molecule type" value="Genomic_DNA"/>
</dbReference>
<gene>
    <name evidence="1" type="ORF">AN640_08550</name>
</gene>
<proteinExistence type="predicted"/>
<keyword evidence="1" id="KW-0067">ATP-binding</keyword>
<keyword evidence="2" id="KW-1185">Reference proteome</keyword>
<evidence type="ECO:0000313" key="2">
    <source>
        <dbReference type="Proteomes" id="UP000188637"/>
    </source>
</evidence>
<protein>
    <submittedName>
        <fullName evidence="1">Sugar ABC transporter ATP-binding protein</fullName>
    </submittedName>
</protein>
<organism evidence="1 2">
    <name type="scientific">Candidatus Epulonipiscium fishelsonii</name>
    <dbReference type="NCBI Taxonomy" id="77094"/>
    <lineage>
        <taxon>Bacteria</taxon>
        <taxon>Bacillati</taxon>
        <taxon>Bacillota</taxon>
        <taxon>Clostridia</taxon>
        <taxon>Lachnospirales</taxon>
        <taxon>Lachnospiraceae</taxon>
        <taxon>Candidatus Epulonipiscium</taxon>
    </lineage>
</organism>
<comment type="caution">
    <text evidence="1">The sequence shown here is derived from an EMBL/GenBank/DDBJ whole genome shotgun (WGS) entry which is preliminary data.</text>
</comment>
<keyword evidence="1" id="KW-0547">Nucleotide-binding</keyword>
<accession>A0ACC8XD05</accession>
<evidence type="ECO:0000313" key="1">
    <source>
        <dbReference type="EMBL" id="ONI40570.1"/>
    </source>
</evidence>
<sequence length="370" mass="41402">MADLKLTNICKEYSNGFKAVKDFCLDIQDKEFIIFVGPSGCGKSTTLRMIAGLEEITSGELYIGDKLCNDVAPKDRDIAMVFQNYALYPHMTVYDNMAFGLKLRKTPKEEIDRRVREAAKILDIDQCLDRKPKALSGGQRQRVAMGRAIVREPKVFLMDEPLSNLDAKLRVQMRTEISKLHQRLQTTFIYVTHDQVEAMTLGTRIVVLKDGITQQVDSPAKLYAEPKNLFVAGFIGSPQMNFIECKVAKENGQFILNFGKSKVPLPQSKTEKLESYVGKNIMMGIRPEHTADMDTVVESEISRYAVVSAKVEVTEMLGSETYLYMVCEGTNMTGRVDPSCKAGAGSTVKLGIEVNKIHLFDLDTQLTITN</sequence>